<dbReference type="AlphaFoldDB" id="A0A915CMW1"/>
<organism evidence="1 2">
    <name type="scientific">Ditylenchus dipsaci</name>
    <dbReference type="NCBI Taxonomy" id="166011"/>
    <lineage>
        <taxon>Eukaryota</taxon>
        <taxon>Metazoa</taxon>
        <taxon>Ecdysozoa</taxon>
        <taxon>Nematoda</taxon>
        <taxon>Chromadorea</taxon>
        <taxon>Rhabditida</taxon>
        <taxon>Tylenchina</taxon>
        <taxon>Tylenchomorpha</taxon>
        <taxon>Sphaerularioidea</taxon>
        <taxon>Anguinidae</taxon>
        <taxon>Anguininae</taxon>
        <taxon>Ditylenchus</taxon>
    </lineage>
</organism>
<keyword evidence="1" id="KW-1185">Reference proteome</keyword>
<dbReference type="WBParaSite" id="jg10304">
    <property type="protein sequence ID" value="jg10304"/>
    <property type="gene ID" value="jg10304"/>
</dbReference>
<evidence type="ECO:0000313" key="1">
    <source>
        <dbReference type="Proteomes" id="UP000887574"/>
    </source>
</evidence>
<proteinExistence type="predicted"/>
<sequence length="74" mass="8614">MSKRDARYGEQRSCITRVGNRYQREQKMGRHLQFAEESCGMDAGLPRRRVDSRKLADLERVLPEKMSVINSCIV</sequence>
<protein>
    <submittedName>
        <fullName evidence="2">Uncharacterized protein</fullName>
    </submittedName>
</protein>
<reference evidence="2" key="1">
    <citation type="submission" date="2022-11" db="UniProtKB">
        <authorList>
            <consortium name="WormBaseParasite"/>
        </authorList>
    </citation>
    <scope>IDENTIFICATION</scope>
</reference>
<dbReference type="Proteomes" id="UP000887574">
    <property type="component" value="Unplaced"/>
</dbReference>
<name>A0A915CMW1_9BILA</name>
<accession>A0A915CMW1</accession>
<evidence type="ECO:0000313" key="2">
    <source>
        <dbReference type="WBParaSite" id="jg10304"/>
    </source>
</evidence>